<gene>
    <name evidence="1" type="ORF">CC86DRAFT_92913</name>
</gene>
<protein>
    <submittedName>
        <fullName evidence="1">Uncharacterized protein</fullName>
    </submittedName>
</protein>
<evidence type="ECO:0000313" key="2">
    <source>
        <dbReference type="Proteomes" id="UP000799424"/>
    </source>
</evidence>
<keyword evidence="2" id="KW-1185">Reference proteome</keyword>
<dbReference type="AlphaFoldDB" id="A0A6A7AIB4"/>
<evidence type="ECO:0000313" key="1">
    <source>
        <dbReference type="EMBL" id="KAF2832684.1"/>
    </source>
</evidence>
<reference evidence="1" key="1">
    <citation type="journal article" date="2020" name="Stud. Mycol.">
        <title>101 Dothideomycetes genomes: a test case for predicting lifestyles and emergence of pathogens.</title>
        <authorList>
            <person name="Haridas S."/>
            <person name="Albert R."/>
            <person name="Binder M."/>
            <person name="Bloem J."/>
            <person name="Labutti K."/>
            <person name="Salamov A."/>
            <person name="Andreopoulos B."/>
            <person name="Baker S."/>
            <person name="Barry K."/>
            <person name="Bills G."/>
            <person name="Bluhm B."/>
            <person name="Cannon C."/>
            <person name="Castanera R."/>
            <person name="Culley D."/>
            <person name="Daum C."/>
            <person name="Ezra D."/>
            <person name="Gonzalez J."/>
            <person name="Henrissat B."/>
            <person name="Kuo A."/>
            <person name="Liang C."/>
            <person name="Lipzen A."/>
            <person name="Lutzoni F."/>
            <person name="Magnuson J."/>
            <person name="Mondo S."/>
            <person name="Nolan M."/>
            <person name="Ohm R."/>
            <person name="Pangilinan J."/>
            <person name="Park H.-J."/>
            <person name="Ramirez L."/>
            <person name="Alfaro M."/>
            <person name="Sun H."/>
            <person name="Tritt A."/>
            <person name="Yoshinaga Y."/>
            <person name="Zwiers L.-H."/>
            <person name="Turgeon B."/>
            <person name="Goodwin S."/>
            <person name="Spatafora J."/>
            <person name="Crous P."/>
            <person name="Grigoriev I."/>
        </authorList>
    </citation>
    <scope>NUCLEOTIDE SEQUENCE</scope>
    <source>
        <strain evidence="1">CBS 113818</strain>
    </source>
</reference>
<accession>A0A6A7AIB4</accession>
<sequence length="51" mass="5353">MMNVSSVVGESSSTIARKISCQEDLPNALFQLAASYVSCFDHGMLACAAVV</sequence>
<dbReference type="EMBL" id="MU006217">
    <property type="protein sequence ID" value="KAF2832684.1"/>
    <property type="molecule type" value="Genomic_DNA"/>
</dbReference>
<organism evidence="1 2">
    <name type="scientific">Ophiobolus disseminans</name>
    <dbReference type="NCBI Taxonomy" id="1469910"/>
    <lineage>
        <taxon>Eukaryota</taxon>
        <taxon>Fungi</taxon>
        <taxon>Dikarya</taxon>
        <taxon>Ascomycota</taxon>
        <taxon>Pezizomycotina</taxon>
        <taxon>Dothideomycetes</taxon>
        <taxon>Pleosporomycetidae</taxon>
        <taxon>Pleosporales</taxon>
        <taxon>Pleosporineae</taxon>
        <taxon>Phaeosphaeriaceae</taxon>
        <taxon>Ophiobolus</taxon>
    </lineage>
</organism>
<proteinExistence type="predicted"/>
<name>A0A6A7AIB4_9PLEO</name>
<dbReference type="Proteomes" id="UP000799424">
    <property type="component" value="Unassembled WGS sequence"/>
</dbReference>